<proteinExistence type="predicted"/>
<sequence>MLLTASSSYTIPKLHVDDHSQTPTLLSADTLSQRDQQIKLYCQTMVALIRALRRKSLNRLVRLERRIQRVLQIQTQIDFARDEPNEQFERNLQLFVCVVDHRLRTLAIYHADEYLLTVSKLQLMLIDSGAVASSRTKKVQLLKKILKKVLQIT</sequence>
<dbReference type="AlphaFoldDB" id="A0A0N4YAX3"/>
<evidence type="ECO:0000313" key="3">
    <source>
        <dbReference type="WBParaSite" id="NBR_0001357101-mRNA-1"/>
    </source>
</evidence>
<name>A0A0N4YAX3_NIPBR</name>
<dbReference type="WBParaSite" id="NBR_0001357101-mRNA-1">
    <property type="protein sequence ID" value="NBR_0001357101-mRNA-1"/>
    <property type="gene ID" value="NBR_0001357101"/>
</dbReference>
<evidence type="ECO:0000313" key="1">
    <source>
        <dbReference type="EMBL" id="VDL77161.1"/>
    </source>
</evidence>
<dbReference type="OMA" id="IYHADEY"/>
<protein>
    <submittedName>
        <fullName evidence="3">DUF4477 domain-containing protein</fullName>
    </submittedName>
</protein>
<organism evidence="3">
    <name type="scientific">Nippostrongylus brasiliensis</name>
    <name type="common">Rat hookworm</name>
    <dbReference type="NCBI Taxonomy" id="27835"/>
    <lineage>
        <taxon>Eukaryota</taxon>
        <taxon>Metazoa</taxon>
        <taxon>Ecdysozoa</taxon>
        <taxon>Nematoda</taxon>
        <taxon>Chromadorea</taxon>
        <taxon>Rhabditida</taxon>
        <taxon>Rhabditina</taxon>
        <taxon>Rhabditomorpha</taxon>
        <taxon>Strongyloidea</taxon>
        <taxon>Heligmosomidae</taxon>
        <taxon>Nippostrongylus</taxon>
    </lineage>
</organism>
<gene>
    <name evidence="1" type="ORF">NBR_LOCUS13572</name>
</gene>
<reference evidence="1 2" key="2">
    <citation type="submission" date="2018-11" db="EMBL/GenBank/DDBJ databases">
        <authorList>
            <consortium name="Pathogen Informatics"/>
        </authorList>
    </citation>
    <scope>NUCLEOTIDE SEQUENCE [LARGE SCALE GENOMIC DNA]</scope>
</reference>
<accession>A0A0N4YAX3</accession>
<keyword evidence="2" id="KW-1185">Reference proteome</keyword>
<dbReference type="EMBL" id="UYSL01021084">
    <property type="protein sequence ID" value="VDL77161.1"/>
    <property type="molecule type" value="Genomic_DNA"/>
</dbReference>
<evidence type="ECO:0000313" key="2">
    <source>
        <dbReference type="Proteomes" id="UP000271162"/>
    </source>
</evidence>
<reference evidence="3" key="1">
    <citation type="submission" date="2017-02" db="UniProtKB">
        <authorList>
            <consortium name="WormBaseParasite"/>
        </authorList>
    </citation>
    <scope>IDENTIFICATION</scope>
</reference>
<dbReference type="Proteomes" id="UP000271162">
    <property type="component" value="Unassembled WGS sequence"/>
</dbReference>